<keyword evidence="3 7" id="KW-0808">Transferase</keyword>
<dbReference type="AlphaFoldDB" id="A0AAE1QPU0"/>
<dbReference type="PANTHER" id="PTHR11525:SF0">
    <property type="entry name" value="FARNESYL PYROPHOSPHATE SYNTHASE"/>
    <property type="match status" value="1"/>
</dbReference>
<comment type="similarity">
    <text evidence="2 7">Belongs to the FPP/GGPP synthase family.</text>
</comment>
<dbReference type="GO" id="GO:0046872">
    <property type="term" value="F:metal ion binding"/>
    <property type="evidence" value="ECO:0007669"/>
    <property type="project" value="UniProtKB-KW"/>
</dbReference>
<evidence type="ECO:0000256" key="3">
    <source>
        <dbReference type="ARBA" id="ARBA00022679"/>
    </source>
</evidence>
<evidence type="ECO:0008006" key="10">
    <source>
        <dbReference type="Google" id="ProtNLM"/>
    </source>
</evidence>
<protein>
    <recommendedName>
        <fullName evidence="10">Farnesyl pyrophosphate synthase</fullName>
    </recommendedName>
</protein>
<dbReference type="InterPro" id="IPR008949">
    <property type="entry name" value="Isoprenoid_synthase_dom_sf"/>
</dbReference>
<comment type="cofactor">
    <cofactor evidence="1">
        <name>Mg(2+)</name>
        <dbReference type="ChEBI" id="CHEBI:18420"/>
    </cofactor>
</comment>
<dbReference type="PROSITE" id="PS00444">
    <property type="entry name" value="POLYPRENYL_SYNTHASE_2"/>
    <property type="match status" value="1"/>
</dbReference>
<proteinExistence type="inferred from homology"/>
<dbReference type="PANTHER" id="PTHR11525">
    <property type="entry name" value="FARNESYL-PYROPHOSPHATE SYNTHETASE"/>
    <property type="match status" value="1"/>
</dbReference>
<accession>A0AAE1QPU0</accession>
<evidence type="ECO:0000256" key="2">
    <source>
        <dbReference type="ARBA" id="ARBA00006706"/>
    </source>
</evidence>
<keyword evidence="9" id="KW-1185">Reference proteome</keyword>
<evidence type="ECO:0000256" key="6">
    <source>
        <dbReference type="ARBA" id="ARBA00023229"/>
    </source>
</evidence>
<dbReference type="GO" id="GO:0045337">
    <property type="term" value="P:farnesyl diphosphate biosynthetic process"/>
    <property type="evidence" value="ECO:0007669"/>
    <property type="project" value="TreeGrafter"/>
</dbReference>
<dbReference type="EMBL" id="JAVYJV010000057">
    <property type="protein sequence ID" value="KAK4337069.1"/>
    <property type="molecule type" value="Genomic_DNA"/>
</dbReference>
<dbReference type="SUPFAM" id="SSF48576">
    <property type="entry name" value="Terpenoid synthases"/>
    <property type="match status" value="1"/>
</dbReference>
<evidence type="ECO:0000256" key="7">
    <source>
        <dbReference type="RuleBase" id="RU004466"/>
    </source>
</evidence>
<keyword evidence="4" id="KW-0479">Metal-binding</keyword>
<comment type="caution">
    <text evidence="8">The sequence shown here is derived from an EMBL/GenBank/DDBJ whole genome shotgun (WGS) entry which is preliminary data.</text>
</comment>
<dbReference type="InterPro" id="IPR033749">
    <property type="entry name" value="Polyprenyl_synt_CS"/>
</dbReference>
<evidence type="ECO:0000313" key="8">
    <source>
        <dbReference type="EMBL" id="KAK4337069.1"/>
    </source>
</evidence>
<dbReference type="GO" id="GO:0004337">
    <property type="term" value="F:(2E,6E)-farnesyl diphosphate synthase activity"/>
    <property type="evidence" value="ECO:0007669"/>
    <property type="project" value="TreeGrafter"/>
</dbReference>
<dbReference type="InterPro" id="IPR000092">
    <property type="entry name" value="Polyprenyl_synt"/>
</dbReference>
<evidence type="ECO:0000313" key="9">
    <source>
        <dbReference type="Proteomes" id="UP001291623"/>
    </source>
</evidence>
<dbReference type="InterPro" id="IPR039702">
    <property type="entry name" value="FPS1-like"/>
</dbReference>
<keyword evidence="5" id="KW-0460">Magnesium</keyword>
<reference evidence="8" key="1">
    <citation type="submission" date="2023-12" db="EMBL/GenBank/DDBJ databases">
        <title>Genome assembly of Anisodus tanguticus.</title>
        <authorList>
            <person name="Wang Y.-J."/>
        </authorList>
    </citation>
    <scope>NUCLEOTIDE SEQUENCE</scope>
    <source>
        <strain evidence="8">KB-2021</strain>
        <tissue evidence="8">Leaf</tissue>
    </source>
</reference>
<dbReference type="GO" id="GO:0004161">
    <property type="term" value="F:dimethylallyltranstransferase activity"/>
    <property type="evidence" value="ECO:0007669"/>
    <property type="project" value="TreeGrafter"/>
</dbReference>
<dbReference type="Gene3D" id="1.10.600.10">
    <property type="entry name" value="Farnesyl Diphosphate Synthase"/>
    <property type="match status" value="1"/>
</dbReference>
<dbReference type="Pfam" id="PF00348">
    <property type="entry name" value="polyprenyl_synt"/>
    <property type="match status" value="1"/>
</dbReference>
<dbReference type="Proteomes" id="UP001291623">
    <property type="component" value="Unassembled WGS sequence"/>
</dbReference>
<evidence type="ECO:0000256" key="4">
    <source>
        <dbReference type="ARBA" id="ARBA00022723"/>
    </source>
</evidence>
<evidence type="ECO:0000256" key="1">
    <source>
        <dbReference type="ARBA" id="ARBA00001946"/>
    </source>
</evidence>
<organism evidence="8 9">
    <name type="scientific">Anisodus tanguticus</name>
    <dbReference type="NCBI Taxonomy" id="243964"/>
    <lineage>
        <taxon>Eukaryota</taxon>
        <taxon>Viridiplantae</taxon>
        <taxon>Streptophyta</taxon>
        <taxon>Embryophyta</taxon>
        <taxon>Tracheophyta</taxon>
        <taxon>Spermatophyta</taxon>
        <taxon>Magnoliopsida</taxon>
        <taxon>eudicotyledons</taxon>
        <taxon>Gunneridae</taxon>
        <taxon>Pentapetalae</taxon>
        <taxon>asterids</taxon>
        <taxon>lamiids</taxon>
        <taxon>Solanales</taxon>
        <taxon>Solanaceae</taxon>
        <taxon>Solanoideae</taxon>
        <taxon>Hyoscyameae</taxon>
        <taxon>Anisodus</taxon>
    </lineage>
</organism>
<name>A0AAE1QPU0_9SOLA</name>
<gene>
    <name evidence="8" type="ORF">RND71_043699</name>
</gene>
<dbReference type="GO" id="GO:0005737">
    <property type="term" value="C:cytoplasm"/>
    <property type="evidence" value="ECO:0007669"/>
    <property type="project" value="TreeGrafter"/>
</dbReference>
<keyword evidence="6" id="KW-0414">Isoprene biosynthesis</keyword>
<sequence length="250" mass="29451">MDHSITRRGSLCWYKKEEVGLIAINDCFFLEQGIYQLIRKFRSHKNYVDIVDLFLETTQKTVYGQSLDLLVSPTGQKVDLNKFDIDRYLTIAKYKTAYYSCSLPIRLAFYLCEIDKEDLHLKIEDLMSKVGIFLQIQDDYLDAFGDPKVIGKIGTDIQDGKCCWPIVMSLKLATNDQKEILYENYGIDNEDCVQKVKEIYKELNIEKLFKDHEDQLYKELMVLFNRICEQTNLPESIFKFQVDNLYKRNH</sequence>
<evidence type="ECO:0000256" key="5">
    <source>
        <dbReference type="ARBA" id="ARBA00022842"/>
    </source>
</evidence>